<dbReference type="PANTHER" id="PTHR30302:SF1">
    <property type="entry name" value="HYDROGENASE 2 MATURATION PROTEASE"/>
    <property type="match status" value="1"/>
</dbReference>
<name>A0ABW0QNQ5_9GAMM</name>
<dbReference type="GO" id="GO:0008233">
    <property type="term" value="F:peptidase activity"/>
    <property type="evidence" value="ECO:0007669"/>
    <property type="project" value="UniProtKB-KW"/>
</dbReference>
<dbReference type="NCBIfam" id="TIGR00072">
    <property type="entry name" value="hydrog_prot"/>
    <property type="match status" value="1"/>
</dbReference>
<organism evidence="5 6">
    <name type="scientific">Rhodanobacter ginsengisoli</name>
    <dbReference type="NCBI Taxonomy" id="418646"/>
    <lineage>
        <taxon>Bacteria</taxon>
        <taxon>Pseudomonadati</taxon>
        <taxon>Pseudomonadota</taxon>
        <taxon>Gammaproteobacteria</taxon>
        <taxon>Lysobacterales</taxon>
        <taxon>Rhodanobacteraceae</taxon>
        <taxon>Rhodanobacter</taxon>
    </lineage>
</organism>
<reference evidence="6" key="1">
    <citation type="journal article" date="2019" name="Int. J. Syst. Evol. Microbiol.">
        <title>The Global Catalogue of Microorganisms (GCM) 10K type strain sequencing project: providing services to taxonomists for standard genome sequencing and annotation.</title>
        <authorList>
            <consortium name="The Broad Institute Genomics Platform"/>
            <consortium name="The Broad Institute Genome Sequencing Center for Infectious Disease"/>
            <person name="Wu L."/>
            <person name="Ma J."/>
        </authorList>
    </citation>
    <scope>NUCLEOTIDE SEQUENCE [LARGE SCALE GENOMIC DNA]</scope>
    <source>
        <strain evidence="6">CGMCC 1.16619</strain>
    </source>
</reference>
<evidence type="ECO:0000256" key="2">
    <source>
        <dbReference type="ARBA" id="ARBA00022670"/>
    </source>
</evidence>
<evidence type="ECO:0000313" key="5">
    <source>
        <dbReference type="EMBL" id="MFC5525817.1"/>
    </source>
</evidence>
<evidence type="ECO:0000256" key="3">
    <source>
        <dbReference type="ARBA" id="ARBA00022750"/>
    </source>
</evidence>
<dbReference type="EMBL" id="JBHSNF010000001">
    <property type="protein sequence ID" value="MFC5525817.1"/>
    <property type="molecule type" value="Genomic_DNA"/>
</dbReference>
<keyword evidence="6" id="KW-1185">Reference proteome</keyword>
<keyword evidence="2 5" id="KW-0645">Protease</keyword>
<keyword evidence="4" id="KW-0378">Hydrolase</keyword>
<evidence type="ECO:0000256" key="1">
    <source>
        <dbReference type="ARBA" id="ARBA00006814"/>
    </source>
</evidence>
<dbReference type="Gene3D" id="3.40.50.1450">
    <property type="entry name" value="HybD-like"/>
    <property type="match status" value="1"/>
</dbReference>
<comment type="caution">
    <text evidence="5">The sequence shown here is derived from an EMBL/GenBank/DDBJ whole genome shotgun (WGS) entry which is preliminary data.</text>
</comment>
<dbReference type="InterPro" id="IPR000671">
    <property type="entry name" value="Peptidase_A31"/>
</dbReference>
<evidence type="ECO:0000313" key="6">
    <source>
        <dbReference type="Proteomes" id="UP001596114"/>
    </source>
</evidence>
<dbReference type="CDD" id="cd00518">
    <property type="entry name" value="H2MP"/>
    <property type="match status" value="1"/>
</dbReference>
<gene>
    <name evidence="5" type="ORF">ACFPPA_08695</name>
</gene>
<dbReference type="GO" id="GO:0006508">
    <property type="term" value="P:proteolysis"/>
    <property type="evidence" value="ECO:0007669"/>
    <property type="project" value="UniProtKB-KW"/>
</dbReference>
<accession>A0ABW0QNQ5</accession>
<keyword evidence="3" id="KW-0064">Aspartyl protease</keyword>
<proteinExistence type="inferred from homology"/>
<dbReference type="Pfam" id="PF01750">
    <property type="entry name" value="HycI"/>
    <property type="match status" value="1"/>
</dbReference>
<comment type="similarity">
    <text evidence="1">Belongs to the peptidase A31 family.</text>
</comment>
<dbReference type="PANTHER" id="PTHR30302">
    <property type="entry name" value="HYDROGENASE 1 MATURATION PROTEASE"/>
    <property type="match status" value="1"/>
</dbReference>
<dbReference type="SUPFAM" id="SSF53163">
    <property type="entry name" value="HybD-like"/>
    <property type="match status" value="1"/>
</dbReference>
<sequence>MLVAGIGHPDRGDDGVGAAVAAALAGRLPPDVGVLARSGDMLALLDDCVGFDALICVDAAAPMGTPGKIHRIDTAVDTLPCDASFASSHALGLAEAIELARTLGTAPPTIIVYAIEGASFDDGAGLSAPVAHAVGEAARHIVAEVERLRRHVAEETST</sequence>
<dbReference type="InterPro" id="IPR023430">
    <property type="entry name" value="Pept_HybD-like_dom_sf"/>
</dbReference>
<evidence type="ECO:0000256" key="4">
    <source>
        <dbReference type="ARBA" id="ARBA00022801"/>
    </source>
</evidence>
<protein>
    <submittedName>
        <fullName evidence="5">Hydrogenase maturation protease</fullName>
    </submittedName>
</protein>
<dbReference type="Proteomes" id="UP001596114">
    <property type="component" value="Unassembled WGS sequence"/>
</dbReference>